<evidence type="ECO:0000259" key="1">
    <source>
        <dbReference type="Pfam" id="PF01261"/>
    </source>
</evidence>
<dbReference type="PANTHER" id="PTHR12110">
    <property type="entry name" value="HYDROXYPYRUVATE ISOMERASE"/>
    <property type="match status" value="1"/>
</dbReference>
<dbReference type="AlphaFoldDB" id="A0A645B890"/>
<dbReference type="Pfam" id="PF01261">
    <property type="entry name" value="AP_endonuc_2"/>
    <property type="match status" value="1"/>
</dbReference>
<dbReference type="InterPro" id="IPR013022">
    <property type="entry name" value="Xyl_isomerase-like_TIM-brl"/>
</dbReference>
<dbReference type="EMBL" id="VSSQ01018448">
    <property type="protein sequence ID" value="MPM61632.1"/>
    <property type="molecule type" value="Genomic_DNA"/>
</dbReference>
<keyword evidence="2" id="KW-0456">Lyase</keyword>
<dbReference type="PANTHER" id="PTHR12110:SF41">
    <property type="entry name" value="INOSOSE DEHYDRATASE"/>
    <property type="match status" value="1"/>
</dbReference>
<dbReference type="PROSITE" id="PS51257">
    <property type="entry name" value="PROKAR_LIPOPROTEIN"/>
    <property type="match status" value="1"/>
</dbReference>
<organism evidence="2">
    <name type="scientific">bioreactor metagenome</name>
    <dbReference type="NCBI Taxonomy" id="1076179"/>
    <lineage>
        <taxon>unclassified sequences</taxon>
        <taxon>metagenomes</taxon>
        <taxon>ecological metagenomes</taxon>
    </lineage>
</organism>
<protein>
    <submittedName>
        <fullName evidence="2">Inosose dehydratase</fullName>
        <ecNumber evidence="2">4.2.1.44</ecNumber>
    </submittedName>
</protein>
<feature type="domain" description="Xylose isomerase-like TIM barrel" evidence="1">
    <location>
        <begin position="59"/>
        <end position="287"/>
    </location>
</feature>
<dbReference type="Gene3D" id="3.20.20.150">
    <property type="entry name" value="Divalent-metal-dependent TIM barrel enzymes"/>
    <property type="match status" value="1"/>
</dbReference>
<evidence type="ECO:0000313" key="2">
    <source>
        <dbReference type="EMBL" id="MPM61632.1"/>
    </source>
</evidence>
<comment type="caution">
    <text evidence="2">The sequence shown here is derived from an EMBL/GenBank/DDBJ whole genome shotgun (WGS) entry which is preliminary data.</text>
</comment>
<dbReference type="SUPFAM" id="SSF51658">
    <property type="entry name" value="Xylose isomerase-like"/>
    <property type="match status" value="1"/>
</dbReference>
<sequence>MKKIANLFIVALVGSLFVLSGCNQEQKEEAEGVKVKKEIYLQLYSVRDDIKANYQATIDTVAKTGYTGVEAAGYNEGLFYGMTPADFKKSIEDAGLEVLSSHTGHPLAENTKDTNWDEVWKWWDTAIQAHKDAGMKYLVVAWIPTPKTLADLQAYCDYFNQIGEKCNAAGIRFGYHNHNFEFTEIEGEMMYDYMLKNTDPAKVFFQMDVYWVVRGGQSPVDYFNAYPGRFEILHIKDNKELGQSGMVGFDAIFRNIDKAGTKNIVVEVEKYTGTPFEGIKESYNYLADADYVKASYK</sequence>
<accession>A0A645B890</accession>
<gene>
    <name evidence="2" type="primary">iolE_12</name>
    <name evidence="2" type="ORF">SDC9_108492</name>
</gene>
<reference evidence="2" key="1">
    <citation type="submission" date="2019-08" db="EMBL/GenBank/DDBJ databases">
        <authorList>
            <person name="Kucharzyk K."/>
            <person name="Murdoch R.W."/>
            <person name="Higgins S."/>
            <person name="Loffler F."/>
        </authorList>
    </citation>
    <scope>NUCLEOTIDE SEQUENCE</scope>
</reference>
<dbReference type="EC" id="4.2.1.44" evidence="2"/>
<dbReference type="GO" id="GO:0050114">
    <property type="term" value="F:myo-inosose-2 dehydratase activity"/>
    <property type="evidence" value="ECO:0007669"/>
    <property type="project" value="UniProtKB-EC"/>
</dbReference>
<dbReference type="InterPro" id="IPR050312">
    <property type="entry name" value="IolE/XylAMocC-like"/>
</dbReference>
<name>A0A645B890_9ZZZZ</name>
<dbReference type="InterPro" id="IPR036237">
    <property type="entry name" value="Xyl_isomerase-like_sf"/>
</dbReference>
<proteinExistence type="predicted"/>